<dbReference type="Proteomes" id="UP000233293">
    <property type="component" value="Unassembled WGS sequence"/>
</dbReference>
<comment type="caution">
    <text evidence="2">The sequence shown here is derived from an EMBL/GenBank/DDBJ whole genome shotgun (WGS) entry which is preliminary data.</text>
</comment>
<dbReference type="EMBL" id="PIUM01000029">
    <property type="protein sequence ID" value="PKU22590.1"/>
    <property type="molecule type" value="Genomic_DNA"/>
</dbReference>
<name>A0A2N3PQB5_9PROT</name>
<sequence>MTRRPLWKGLGVAAGVLSLLFVFEVTGGGDEPPPLADAATGESAPPPVSQPAPKDLPGWTETILRRPLFDPARQGDPSAPAGQPVDSLPRLAGVMQADGERRAIFQPEGERKPVVVGEGDLLGGWKVRRIADGAVTIDGAGGTRTLRPKFSSKPTPSQSGQGGR</sequence>
<keyword evidence="3" id="KW-1185">Reference proteome</keyword>
<feature type="region of interest" description="Disordered" evidence="1">
    <location>
        <begin position="138"/>
        <end position="164"/>
    </location>
</feature>
<dbReference type="AlphaFoldDB" id="A0A2N3PQB5"/>
<organism evidence="2 3">
    <name type="scientific">Telmatospirillum siberiense</name>
    <dbReference type="NCBI Taxonomy" id="382514"/>
    <lineage>
        <taxon>Bacteria</taxon>
        <taxon>Pseudomonadati</taxon>
        <taxon>Pseudomonadota</taxon>
        <taxon>Alphaproteobacteria</taxon>
        <taxon>Rhodospirillales</taxon>
        <taxon>Rhodospirillaceae</taxon>
        <taxon>Telmatospirillum</taxon>
    </lineage>
</organism>
<dbReference type="OrthoDB" id="7284958at2"/>
<feature type="compositionally biased region" description="Polar residues" evidence="1">
    <location>
        <begin position="152"/>
        <end position="164"/>
    </location>
</feature>
<evidence type="ECO:0000313" key="2">
    <source>
        <dbReference type="EMBL" id="PKU22590.1"/>
    </source>
</evidence>
<reference evidence="3" key="1">
    <citation type="submission" date="2017-12" db="EMBL/GenBank/DDBJ databases">
        <title>Draft genome sequence of Telmatospirillum siberiense 26-4b1T, an acidotolerant peatland alphaproteobacterium potentially involved in sulfur cycling.</title>
        <authorList>
            <person name="Hausmann B."/>
            <person name="Pjevac P."/>
            <person name="Schreck K."/>
            <person name="Herbold C.W."/>
            <person name="Daims H."/>
            <person name="Wagner M."/>
            <person name="Pester M."/>
            <person name="Loy A."/>
        </authorList>
    </citation>
    <scope>NUCLEOTIDE SEQUENCE [LARGE SCALE GENOMIC DNA]</scope>
    <source>
        <strain evidence="3">26-4b1</strain>
    </source>
</reference>
<gene>
    <name evidence="2" type="ORF">CWS72_20575</name>
</gene>
<evidence type="ECO:0000256" key="1">
    <source>
        <dbReference type="SAM" id="MobiDB-lite"/>
    </source>
</evidence>
<proteinExistence type="predicted"/>
<protein>
    <recommendedName>
        <fullName evidence="4">Type II secretion system protein GspC N-terminal domain-containing protein</fullName>
    </recommendedName>
</protein>
<evidence type="ECO:0000313" key="3">
    <source>
        <dbReference type="Proteomes" id="UP000233293"/>
    </source>
</evidence>
<evidence type="ECO:0008006" key="4">
    <source>
        <dbReference type="Google" id="ProtNLM"/>
    </source>
</evidence>
<dbReference type="RefSeq" id="WP_101252523.1">
    <property type="nucleotide sequence ID" value="NZ_PIUM01000029.1"/>
</dbReference>
<feature type="region of interest" description="Disordered" evidence="1">
    <location>
        <begin position="31"/>
        <end position="89"/>
    </location>
</feature>
<accession>A0A2N3PQB5</accession>